<dbReference type="AlphaFoldDB" id="A0A2Z5UUG0"/>
<reference evidence="2 3" key="1">
    <citation type="submission" date="2017-03" db="EMBL/GenBank/DDBJ databases">
        <title>The genome sequence of Candidatus Rickettsiella viridis.</title>
        <authorList>
            <person name="Nikoh N."/>
            <person name="Tsuchida T."/>
            <person name="Yamaguchi K."/>
            <person name="Maeda T."/>
            <person name="Shigenobu S."/>
            <person name="Fukatsu T."/>
        </authorList>
    </citation>
    <scope>NUCLEOTIDE SEQUENCE [LARGE SCALE GENOMIC DNA]</scope>
    <source>
        <strain evidence="2 3">Ap-RA04</strain>
    </source>
</reference>
<dbReference type="PANTHER" id="PTHR47485:SF1">
    <property type="entry name" value="THYLAKOID LUMENAL 17.4 KDA PROTEIN, CHLOROPLASTIC"/>
    <property type="match status" value="1"/>
</dbReference>
<evidence type="ECO:0000256" key="1">
    <source>
        <dbReference type="ARBA" id="ARBA00022737"/>
    </source>
</evidence>
<gene>
    <name evidence="2" type="ORF">RVIR1_07970</name>
</gene>
<dbReference type="RefSeq" id="WP_126322754.1">
    <property type="nucleotide sequence ID" value="NZ_AP018005.1"/>
</dbReference>
<dbReference type="InterPro" id="IPR001646">
    <property type="entry name" value="5peptide_repeat"/>
</dbReference>
<dbReference type="OrthoDB" id="5290767at2"/>
<evidence type="ECO:0000313" key="3">
    <source>
        <dbReference type="Proteomes" id="UP000282483"/>
    </source>
</evidence>
<name>A0A2Z5UUG0_9COXI</name>
<dbReference type="Pfam" id="PF00805">
    <property type="entry name" value="Pentapeptide"/>
    <property type="match status" value="2"/>
</dbReference>
<organism evidence="2 3">
    <name type="scientific">Candidatus Rickettsiella viridis</name>
    <dbReference type="NCBI Taxonomy" id="676208"/>
    <lineage>
        <taxon>Bacteria</taxon>
        <taxon>Pseudomonadati</taxon>
        <taxon>Pseudomonadota</taxon>
        <taxon>Gammaproteobacteria</taxon>
        <taxon>Legionellales</taxon>
        <taxon>Coxiellaceae</taxon>
        <taxon>Rickettsiella</taxon>
    </lineage>
</organism>
<accession>A0A2Z5UUG0</accession>
<sequence>MVRKLPKEHAEPFSFPNHLLSKKLLSFNDYPENNAHCIDIDVRIKNVYGYDQRSPIYYNERLNDPEAIDHFIHSEEFNILITELKICIDYINDWALEKKIVFKWQQDASQSTASSVLTNFLHRLQGEAFSWYRTYLYSEGKKNLEIIAALIRDESISLEFRKEVIVLLLDENNFNRCVAACLTNLSDAAEKLRSNDHFLPIDLIKSFIVIMAREVALSNSLHDSRSYSAVLCAYTGRSIANYEIHAVNYLCERLKFDLRLYFLDLPNDPYVDEFIYTLEFSKFKKPGQEDSLYVQYFHEFERRFNATNLVRFMSYRLYESCSTYLGDYQALQTFIESQLIKLGNDAEFSWAEIFTEEGGLKTVDDFMITIAERLLDSKWLEFTPIKSNNPLLDWFKVILGAYQAPVNPTLNITLFRIYPNNIALSWVKREDRREALLDVLTTEEGVEWLNSHIFSDPKNLNDLLQNIQDLILFFKYLPESLHLNILEKLAIIGFDIPSILVDKLDESISFIDFYTLFTGLSSQGKEFFISHYSKLVYSILDDILQQVEDLNHNKVLSMINWFIRRIIKAGFRDFSGIRFKKRDIRYDTVERASYLDNIDFSNTILSNVEFYEAISNCLFLHANLQGVIFIDTRISDTNFSYAKFSKCTFERAYLSAVNAIGANVKDTDILNSSLIRVVFNAANLKHVNFVNTEIISAYLKEAKLSYVHLRRGELIDTLFEGTQLNGVSFDSSEMLGIDFNRAHLSEVDFSTSELVSVQLTKSIITNITLSASQLYLLCKQGISNFSKVRLASNWRSELTFPRDSLKFFSRVMNSSNNSPHFFCCKKRNFPCLDKNPIE</sequence>
<protein>
    <submittedName>
        <fullName evidence="2">Putative low-complexity protein</fullName>
    </submittedName>
</protein>
<keyword evidence="1" id="KW-0677">Repeat</keyword>
<dbReference type="SUPFAM" id="SSF141571">
    <property type="entry name" value="Pentapeptide repeat-like"/>
    <property type="match status" value="1"/>
</dbReference>
<keyword evidence="3" id="KW-1185">Reference proteome</keyword>
<dbReference type="Proteomes" id="UP000282483">
    <property type="component" value="Chromosome"/>
</dbReference>
<dbReference type="PANTHER" id="PTHR47485">
    <property type="entry name" value="THYLAKOID LUMENAL 17.4 KDA PROTEIN, CHLOROPLASTIC"/>
    <property type="match status" value="1"/>
</dbReference>
<evidence type="ECO:0000313" key="2">
    <source>
        <dbReference type="EMBL" id="BBB15286.1"/>
    </source>
</evidence>
<dbReference type="EMBL" id="AP018005">
    <property type="protein sequence ID" value="BBB15286.1"/>
    <property type="molecule type" value="Genomic_DNA"/>
</dbReference>
<dbReference type="Gene3D" id="2.160.20.80">
    <property type="entry name" value="E3 ubiquitin-protein ligase SopA"/>
    <property type="match status" value="2"/>
</dbReference>
<proteinExistence type="predicted"/>
<dbReference type="KEGG" id="rvi:RVIR1_07970"/>